<feature type="signal peptide" evidence="3">
    <location>
        <begin position="1"/>
        <end position="24"/>
    </location>
</feature>
<dbReference type="eggNOG" id="COG0823">
    <property type="taxonomic scope" value="Bacteria"/>
</dbReference>
<evidence type="ECO:0000313" key="6">
    <source>
        <dbReference type="Proteomes" id="UP000006556"/>
    </source>
</evidence>
<dbReference type="InterPro" id="IPR011659">
    <property type="entry name" value="WD40"/>
</dbReference>
<dbReference type="Pfam" id="PF07676">
    <property type="entry name" value="PD40"/>
    <property type="match status" value="3"/>
</dbReference>
<dbReference type="EMBL" id="AP009389">
    <property type="protein sequence ID" value="BAF58946.1"/>
    <property type="molecule type" value="Genomic_DNA"/>
</dbReference>
<feature type="domain" description="SLH" evidence="4">
    <location>
        <begin position="23"/>
        <end position="86"/>
    </location>
</feature>
<dbReference type="Gene3D" id="2.120.10.30">
    <property type="entry name" value="TolB, C-terminal domain"/>
    <property type="match status" value="2"/>
</dbReference>
<dbReference type="Pfam" id="PF00395">
    <property type="entry name" value="SLH"/>
    <property type="match status" value="2"/>
</dbReference>
<keyword evidence="6" id="KW-1185">Reference proteome</keyword>
<keyword evidence="2" id="KW-0677">Repeat</keyword>
<proteinExistence type="inferred from homology"/>
<gene>
    <name evidence="5" type="ordered locus">PTH_0765</name>
</gene>
<evidence type="ECO:0000256" key="1">
    <source>
        <dbReference type="ARBA" id="ARBA00009820"/>
    </source>
</evidence>
<dbReference type="Proteomes" id="UP000006556">
    <property type="component" value="Chromosome"/>
</dbReference>
<evidence type="ECO:0000313" key="5">
    <source>
        <dbReference type="EMBL" id="BAF58946.1"/>
    </source>
</evidence>
<dbReference type="KEGG" id="pth:PTH_0765"/>
<dbReference type="PANTHER" id="PTHR36842:SF1">
    <property type="entry name" value="PROTEIN TOLB"/>
    <property type="match status" value="1"/>
</dbReference>
<reference evidence="6" key="1">
    <citation type="journal article" date="2008" name="Genome Res.">
        <title>The genome of Pelotomaculum thermopropionicum reveals niche-associated evolution in anaerobic microbiota.</title>
        <authorList>
            <person name="Kosaka T."/>
            <person name="Kato S."/>
            <person name="Shimoyama T."/>
            <person name="Ishii S."/>
            <person name="Abe T."/>
            <person name="Watanabe K."/>
        </authorList>
    </citation>
    <scope>NUCLEOTIDE SEQUENCE [LARGE SCALE GENOMIC DNA]</scope>
    <source>
        <strain evidence="6">DSM 13744 / JCM 10971 / SI</strain>
    </source>
</reference>
<protein>
    <submittedName>
        <fullName evidence="5">Hypothetical signaling protein</fullName>
    </submittedName>
</protein>
<dbReference type="InterPro" id="IPR001119">
    <property type="entry name" value="SLH_dom"/>
</dbReference>
<dbReference type="STRING" id="370438.PTH_0765"/>
<dbReference type="SUPFAM" id="SSF82171">
    <property type="entry name" value="DPP6 N-terminal domain-like"/>
    <property type="match status" value="2"/>
</dbReference>
<feature type="domain" description="SLH" evidence="4">
    <location>
        <begin position="156"/>
        <end position="218"/>
    </location>
</feature>
<dbReference type="PANTHER" id="PTHR36842">
    <property type="entry name" value="PROTEIN TOLB HOMOLOG"/>
    <property type="match status" value="1"/>
</dbReference>
<evidence type="ECO:0000259" key="4">
    <source>
        <dbReference type="PROSITE" id="PS51272"/>
    </source>
</evidence>
<feature type="chain" id="PRO_5039558650" evidence="3">
    <location>
        <begin position="25"/>
        <end position="636"/>
    </location>
</feature>
<name>A5D4A5_PELTS</name>
<dbReference type="PROSITE" id="PS51272">
    <property type="entry name" value="SLH"/>
    <property type="match status" value="3"/>
</dbReference>
<accession>A5D4A5</accession>
<evidence type="ECO:0000256" key="2">
    <source>
        <dbReference type="ARBA" id="ARBA00022737"/>
    </source>
</evidence>
<evidence type="ECO:0000256" key="3">
    <source>
        <dbReference type="SAM" id="SignalP"/>
    </source>
</evidence>
<organism evidence="5 6">
    <name type="scientific">Pelotomaculum thermopropionicum (strain DSM 13744 / JCM 10971 / SI)</name>
    <dbReference type="NCBI Taxonomy" id="370438"/>
    <lineage>
        <taxon>Bacteria</taxon>
        <taxon>Bacillati</taxon>
        <taxon>Bacillota</taxon>
        <taxon>Clostridia</taxon>
        <taxon>Eubacteriales</taxon>
        <taxon>Desulfotomaculaceae</taxon>
        <taxon>Pelotomaculum</taxon>
    </lineage>
</organism>
<sequence>MKRVLLFMFLLAATLLMAPPAGYAGAPFDDIQAHQAAADIEAVYEKGIMIGTAPGKFSPDEFVDRAQLAVCLVRTFDLNLDGLNFVKAPAPSDLYDDVEDSTWYSRAAIIAGYKKIFEVTGRKFKPHEAVTRAEAASAIAGSFAAKKLSVITTMIWPDYIDIKNLTQKQQSGISFVFNTGIMKYDGREFKPYEKITRAELAGILNRTLKTLTVATPAQEAEPGSSPGSGNPAINLPDVNAAAFKGQGDLAFVRQDLLYTLDGKTGEVRQLTGSGRALHPAWSHDGRWLAFIRVTGQDAGNGQLWLARWDGSQVRQVQGLPGLAGRERFCWSPAANVLAVAMPDGVWLVPAEGEPRRLAGSEGTVSLAWSPDGKALAFNVTLPSGEPQARSDALYTVDVDGGRPVRHLTAPQAGIQVAAWWPDGKGLLYWLDPLHSASLAADGMGLWSLRLGDTGPKLLTSGLAHRGWQSLSPQGSLLMVEGGGRIVWAGKSLATIDLASGSVRELKNPEGSVAIDPSFSPDGSRIAFVAAKDLGGNVWGFDNDGELAAWVATRTLWIGNPDGSGAHPLRSAGAGVYQPAWSKDGEHILYVRDNALWIIGAGGGQPEKILELFSEEGDLFGFYGYTSYRDIMAWYQP</sequence>
<dbReference type="InterPro" id="IPR011042">
    <property type="entry name" value="6-blade_b-propeller_TolB-like"/>
</dbReference>
<comment type="similarity">
    <text evidence="1">Belongs to the TolB family.</text>
</comment>
<dbReference type="AlphaFoldDB" id="A5D4A5"/>
<feature type="domain" description="SLH" evidence="4">
    <location>
        <begin position="91"/>
        <end position="153"/>
    </location>
</feature>
<dbReference type="HOGENOM" id="CLU_430120_0_0_9"/>
<keyword evidence="3" id="KW-0732">Signal</keyword>